<dbReference type="AlphaFoldDB" id="A0A848N1A8"/>
<dbReference type="Pfam" id="PF13731">
    <property type="entry name" value="WxL"/>
    <property type="match status" value="1"/>
</dbReference>
<dbReference type="Proteomes" id="UP000557857">
    <property type="component" value="Unassembled WGS sequence"/>
</dbReference>
<name>A0A848N1A8_ENTMU</name>
<dbReference type="EMBL" id="JABCAG010000095">
    <property type="protein sequence ID" value="NMP59811.1"/>
    <property type="molecule type" value="Genomic_DNA"/>
</dbReference>
<comment type="caution">
    <text evidence="3">The sequence shown here is derived from an EMBL/GenBank/DDBJ whole genome shotgun (WGS) entry which is preliminary data.</text>
</comment>
<gene>
    <name evidence="3" type="ORF">HI921_15330</name>
</gene>
<protein>
    <submittedName>
        <fullName evidence="3">WxL domain-containing protein</fullName>
    </submittedName>
</protein>
<feature type="domain" description="WxL" evidence="2">
    <location>
        <begin position="714"/>
        <end position="835"/>
    </location>
</feature>
<feature type="non-terminal residue" evidence="3">
    <location>
        <position position="836"/>
    </location>
</feature>
<organism evidence="3 4">
    <name type="scientific">Enterococcus mundtii</name>
    <dbReference type="NCBI Taxonomy" id="53346"/>
    <lineage>
        <taxon>Bacteria</taxon>
        <taxon>Bacillati</taxon>
        <taxon>Bacillota</taxon>
        <taxon>Bacilli</taxon>
        <taxon>Lactobacillales</taxon>
        <taxon>Enterococcaceae</taxon>
        <taxon>Enterococcus</taxon>
    </lineage>
</organism>
<reference evidence="3 4" key="1">
    <citation type="submission" date="2020-04" db="EMBL/GenBank/DDBJ databases">
        <authorList>
            <person name="Abaymova A."/>
            <person name="Teymurazov M."/>
            <person name="Tazyna O."/>
            <person name="Chatushin Y."/>
            <person name="Svetoch E."/>
            <person name="Pereligyn V."/>
            <person name="Pohylenko V."/>
            <person name="Platonov M."/>
            <person name="Kartsev N."/>
            <person name="Skryabin Y."/>
            <person name="Sizova A."/>
            <person name="Solomentsev V."/>
            <person name="Kislichkina A."/>
            <person name="Bogun A."/>
        </authorList>
    </citation>
    <scope>NUCLEOTIDE SEQUENCE [LARGE SCALE GENOMIC DNA]</scope>
    <source>
        <strain evidence="4">SCPM-O-B-8398 (E28)</strain>
    </source>
</reference>
<sequence>MLRGINPRLVAENDSEIQVQSTNAKSGIVLIGATPSFNIEDSSLTVTSATAPALHVNGVDSHVYTKNSKIDITTTTGRGVNMTGNDNTISFATSSNVNINSTTGNNISITGNNATLTVLEGSQLNTTSGAVESIQLAGNNATLRVNDPGTKLTAKSNFISDVNAQSTIRIGGLDEAIRSEKYLVEVGRGAILSSTANVSSAMQLSANDGEFVVFDNGQLLLENGATNGLGNNANATLRFSRTGTVETTGGHSFLIDNGLMEITKTGGNASALRMYGSNNQIKVENKGKFFINHAGSGSGSDGGSGSSNQGIDFREGNNNRFAVTDPGSEVEIVAQSGPAVDMNGGTGFITAANGGYFEASGRTATASAGIFNAGVLTVDFDNPLFMNFRNNRTGGGNIFNNAAASILEAKNSDLAVWHNGSNLEGDPDLNFPTLDYSFTGTNFNTLGTTSQPEILNTTTFGNTGLTAYSRLSSNNARWAIADELRVPTNADKKIHGHISIPVGLEESRSAWEGEATVIVEVERANGTKTEHTAKTVGHSNEEPGISIYGEEPRAGLFEVELEEYLQKGDKVKIKDVRLTSGELTQGYENIILTDTVEVFPIIPPTPAKFSSSVVSNDSTTIQGFTENKEVTVTATHNDEPINTENVVVENDGTFTLDLSDRILQEDDKIQVFLKDLEGSAAAAGVMNLPITNDEQGNINPKSPLSFRDKLFDEATVLTVQDLRPVSPVDPLDPETEINPENKPQLPEDQGRLSIDFVSQLQFGTQGISVTDQTYYAQPQRLLNEDGTVNKSEERPNYVQISDRRPENDRNGWQLAVTQNDPFTATNNRELNGARLR</sequence>
<dbReference type="InterPro" id="IPR027994">
    <property type="entry name" value="WxL_dom"/>
</dbReference>
<proteinExistence type="predicted"/>
<evidence type="ECO:0000259" key="2">
    <source>
        <dbReference type="Pfam" id="PF13731"/>
    </source>
</evidence>
<feature type="region of interest" description="Disordered" evidence="1">
    <location>
        <begin position="724"/>
        <end position="749"/>
    </location>
</feature>
<feature type="region of interest" description="Disordered" evidence="1">
    <location>
        <begin position="297"/>
        <end position="319"/>
    </location>
</feature>
<evidence type="ECO:0000313" key="3">
    <source>
        <dbReference type="EMBL" id="NMP59811.1"/>
    </source>
</evidence>
<evidence type="ECO:0000313" key="4">
    <source>
        <dbReference type="Proteomes" id="UP000557857"/>
    </source>
</evidence>
<evidence type="ECO:0000256" key="1">
    <source>
        <dbReference type="SAM" id="MobiDB-lite"/>
    </source>
</evidence>
<accession>A0A848N1A8</accession>